<dbReference type="EMBL" id="QOIM01000026">
    <property type="protein sequence ID" value="RCG21789.1"/>
    <property type="molecule type" value="Genomic_DNA"/>
</dbReference>
<dbReference type="RefSeq" id="WP_114014958.1">
    <property type="nucleotide sequence ID" value="NZ_QOIM01000026.1"/>
</dbReference>
<dbReference type="OrthoDB" id="4310529at2"/>
<evidence type="ECO:0000313" key="1">
    <source>
        <dbReference type="EMBL" id="RCG21789.1"/>
    </source>
</evidence>
<organism evidence="1 2">
    <name type="scientific">Streptomyces reniochalinae</name>
    <dbReference type="NCBI Taxonomy" id="2250578"/>
    <lineage>
        <taxon>Bacteria</taxon>
        <taxon>Bacillati</taxon>
        <taxon>Actinomycetota</taxon>
        <taxon>Actinomycetes</taxon>
        <taxon>Kitasatosporales</taxon>
        <taxon>Streptomycetaceae</taxon>
        <taxon>Streptomyces</taxon>
    </lineage>
</organism>
<protein>
    <submittedName>
        <fullName evidence="1">Uncharacterized protein</fullName>
    </submittedName>
</protein>
<accession>A0A367EVS7</accession>
<name>A0A367EVS7_9ACTN</name>
<dbReference type="AlphaFoldDB" id="A0A367EVS7"/>
<sequence length="67" mass="7091">MTDPNPLYADACPRCLAGPTAPTNGITARGSLTAAYRCRACRHIWTCTWAVVPGRVLPPPPALEEAA</sequence>
<gene>
    <name evidence="1" type="ORF">DQ392_08760</name>
</gene>
<reference evidence="1 2" key="1">
    <citation type="submission" date="2018-06" db="EMBL/GenBank/DDBJ databases">
        <title>Streptomyces reniochalinae sp. nov. and Streptomyces diacarnus sp. nov. from marine sponges.</title>
        <authorList>
            <person name="Li L."/>
        </authorList>
    </citation>
    <scope>NUCLEOTIDE SEQUENCE [LARGE SCALE GENOMIC DNA]</scope>
    <source>
        <strain evidence="1 2">LHW50302</strain>
    </source>
</reference>
<proteinExistence type="predicted"/>
<dbReference type="Proteomes" id="UP000253507">
    <property type="component" value="Unassembled WGS sequence"/>
</dbReference>
<keyword evidence="2" id="KW-1185">Reference proteome</keyword>
<comment type="caution">
    <text evidence="1">The sequence shown here is derived from an EMBL/GenBank/DDBJ whole genome shotgun (WGS) entry which is preliminary data.</text>
</comment>
<evidence type="ECO:0000313" key="2">
    <source>
        <dbReference type="Proteomes" id="UP000253507"/>
    </source>
</evidence>